<feature type="domain" description="HTH lysR-type" evidence="5">
    <location>
        <begin position="1"/>
        <end position="49"/>
    </location>
</feature>
<reference evidence="6 7" key="1">
    <citation type="submission" date="2016-11" db="EMBL/GenBank/DDBJ databases">
        <title>Paenibacillus species isolates.</title>
        <authorList>
            <person name="Beno S.M."/>
        </authorList>
    </citation>
    <scope>NUCLEOTIDE SEQUENCE [LARGE SCALE GENOMIC DNA]</scope>
    <source>
        <strain evidence="6 7">FSL F4-0100</strain>
    </source>
</reference>
<dbReference type="Pfam" id="PF00126">
    <property type="entry name" value="HTH_1"/>
    <property type="match status" value="1"/>
</dbReference>
<evidence type="ECO:0000256" key="2">
    <source>
        <dbReference type="ARBA" id="ARBA00023015"/>
    </source>
</evidence>
<dbReference type="Gene3D" id="1.10.10.10">
    <property type="entry name" value="Winged helix-like DNA-binding domain superfamily/Winged helix DNA-binding domain"/>
    <property type="match status" value="1"/>
</dbReference>
<comment type="caution">
    <text evidence="6">The sequence shown here is derived from an EMBL/GenBank/DDBJ whole genome shotgun (WGS) entry which is preliminary data.</text>
</comment>
<dbReference type="Proteomes" id="UP000187074">
    <property type="component" value="Unassembled WGS sequence"/>
</dbReference>
<dbReference type="SUPFAM" id="SSF46785">
    <property type="entry name" value="Winged helix' DNA-binding domain"/>
    <property type="match status" value="1"/>
</dbReference>
<comment type="similarity">
    <text evidence="1">Belongs to the LysR transcriptional regulatory family.</text>
</comment>
<dbReference type="InterPro" id="IPR005119">
    <property type="entry name" value="LysR_subst-bd"/>
</dbReference>
<sequence length="309" mass="35037">MNLQQLKVFVLTVELRKLYLVAQKLGITQPTVTFHLNKLQEELGLALFHTKSYHVIKLTEAGQAFYHYASQIHSLSEEASSTMDVFRGTAAGVLAIGSTHTPATYLLPPFLQQLKLNYPGLSIQLDVRPAAYIIEKVKKYELDVGIISNTQVDEPEFIVQPLIHDDLVLIFAPDHPFASIRDLIPSDLVEHPFVSHEPGSISRQLIDRWADKHHIHLQISLEISGTEALKAAVRHRLGYGMIAEAAIQEELAEGKLQSRPIPSWLPERRIYAVRHRNKLISPALRMFWRNLLDNFASQQPEESHDTIQD</sequence>
<dbReference type="AlphaFoldDB" id="A0A1R1AYM4"/>
<evidence type="ECO:0000256" key="4">
    <source>
        <dbReference type="ARBA" id="ARBA00023163"/>
    </source>
</evidence>
<dbReference type="GO" id="GO:0000976">
    <property type="term" value="F:transcription cis-regulatory region binding"/>
    <property type="evidence" value="ECO:0007669"/>
    <property type="project" value="TreeGrafter"/>
</dbReference>
<keyword evidence="2" id="KW-0805">Transcription regulation</keyword>
<proteinExistence type="inferred from homology"/>
<keyword evidence="3" id="KW-0238">DNA-binding</keyword>
<dbReference type="Gene3D" id="3.40.190.290">
    <property type="match status" value="1"/>
</dbReference>
<evidence type="ECO:0000313" key="7">
    <source>
        <dbReference type="Proteomes" id="UP000187074"/>
    </source>
</evidence>
<dbReference type="EMBL" id="MRTF01000007">
    <property type="protein sequence ID" value="OME90992.1"/>
    <property type="molecule type" value="Genomic_DNA"/>
</dbReference>
<protein>
    <submittedName>
        <fullName evidence="6">LysR family transcriptional regulator</fullName>
    </submittedName>
</protein>
<dbReference type="InterPro" id="IPR000847">
    <property type="entry name" value="LysR_HTH_N"/>
</dbReference>
<dbReference type="PROSITE" id="PS50931">
    <property type="entry name" value="HTH_LYSR"/>
    <property type="match status" value="1"/>
</dbReference>
<gene>
    <name evidence="6" type="ORF">BK123_19965</name>
</gene>
<dbReference type="InterPro" id="IPR036390">
    <property type="entry name" value="WH_DNA-bd_sf"/>
</dbReference>
<dbReference type="OrthoDB" id="9785745at2"/>
<organism evidence="6 7">
    <name type="scientific">Paenibacillus lautus</name>
    <name type="common">Bacillus lautus</name>
    <dbReference type="NCBI Taxonomy" id="1401"/>
    <lineage>
        <taxon>Bacteria</taxon>
        <taxon>Bacillati</taxon>
        <taxon>Bacillota</taxon>
        <taxon>Bacilli</taxon>
        <taxon>Bacillales</taxon>
        <taxon>Paenibacillaceae</taxon>
        <taxon>Paenibacillus</taxon>
    </lineage>
</organism>
<evidence type="ECO:0000313" key="6">
    <source>
        <dbReference type="EMBL" id="OME90992.1"/>
    </source>
</evidence>
<dbReference type="RefSeq" id="WP_076324480.1">
    <property type="nucleotide sequence ID" value="NZ_JBCMXI010000001.1"/>
</dbReference>
<dbReference type="InterPro" id="IPR036388">
    <property type="entry name" value="WH-like_DNA-bd_sf"/>
</dbReference>
<name>A0A1R1AYM4_PAELA</name>
<evidence type="ECO:0000256" key="1">
    <source>
        <dbReference type="ARBA" id="ARBA00009437"/>
    </source>
</evidence>
<keyword evidence="4" id="KW-0804">Transcription</keyword>
<evidence type="ECO:0000256" key="3">
    <source>
        <dbReference type="ARBA" id="ARBA00023125"/>
    </source>
</evidence>
<dbReference type="PANTHER" id="PTHR30126:SF39">
    <property type="entry name" value="HTH-TYPE TRANSCRIPTIONAL REGULATOR CYSL"/>
    <property type="match status" value="1"/>
</dbReference>
<dbReference type="STRING" id="1401.BK123_19965"/>
<accession>A0A1R1AYM4</accession>
<dbReference type="PANTHER" id="PTHR30126">
    <property type="entry name" value="HTH-TYPE TRANSCRIPTIONAL REGULATOR"/>
    <property type="match status" value="1"/>
</dbReference>
<dbReference type="Pfam" id="PF03466">
    <property type="entry name" value="LysR_substrate"/>
    <property type="match status" value="1"/>
</dbReference>
<dbReference type="GO" id="GO:0003700">
    <property type="term" value="F:DNA-binding transcription factor activity"/>
    <property type="evidence" value="ECO:0007669"/>
    <property type="project" value="InterPro"/>
</dbReference>
<evidence type="ECO:0000259" key="5">
    <source>
        <dbReference type="PROSITE" id="PS50931"/>
    </source>
</evidence>
<dbReference type="SUPFAM" id="SSF53850">
    <property type="entry name" value="Periplasmic binding protein-like II"/>
    <property type="match status" value="1"/>
</dbReference>